<dbReference type="InterPro" id="IPR045155">
    <property type="entry name" value="Beta-lactam_cat"/>
</dbReference>
<sequence length="300" mass="32832">MIRYLLSLVFSFVFFSLLAQPNHTKSSLRQLQQQIEQLATAAQGTVGVAATLVETGESVSLHGDQPFPMQSVYKMPIGMATLHLVDQGKLSLEQKIRVSTADYISKRQHSPIREKYPNGTELSLAELLRYAVSESDGSASDVLMRVVGGPNVIMSYLKSLGIKDLIVLNTEREIGSDNAVQYKNWAKPAEAVALLRRLQEGRGLSKSSRAFLLRLMTETETGLHRLKGQLPVGTVVAHKTGTSWTIDGVTAATNDIGLVTLPNGQHIAIAVFVSDAKADTDTREAVIANISRAVWDYWAR</sequence>
<dbReference type="Proteomes" id="UP000474175">
    <property type="component" value="Unassembled WGS sequence"/>
</dbReference>
<keyword evidence="7" id="KW-0732">Signal</keyword>
<dbReference type="PROSITE" id="PS00146">
    <property type="entry name" value="BETA_LACTAMASE_A"/>
    <property type="match status" value="1"/>
</dbReference>
<dbReference type="GO" id="GO:0030655">
    <property type="term" value="P:beta-lactam antibiotic catabolic process"/>
    <property type="evidence" value="ECO:0007669"/>
    <property type="project" value="InterPro"/>
</dbReference>
<dbReference type="EMBL" id="JAAFZH010000015">
    <property type="protein sequence ID" value="NDU98104.1"/>
    <property type="molecule type" value="Genomic_DNA"/>
</dbReference>
<feature type="signal peptide" evidence="7">
    <location>
        <begin position="1"/>
        <end position="19"/>
    </location>
</feature>
<dbReference type="InterPro" id="IPR023650">
    <property type="entry name" value="Beta-lactam_class-A_AS"/>
</dbReference>
<evidence type="ECO:0000256" key="3">
    <source>
        <dbReference type="ARBA" id="ARBA00012865"/>
    </source>
</evidence>
<accession>A0A6L9LC30</accession>
<dbReference type="GO" id="GO:0008800">
    <property type="term" value="F:beta-lactamase activity"/>
    <property type="evidence" value="ECO:0007669"/>
    <property type="project" value="UniProtKB-UniRule"/>
</dbReference>
<dbReference type="NCBIfam" id="NF033103">
    <property type="entry name" value="bla_class_A"/>
    <property type="match status" value="1"/>
</dbReference>
<dbReference type="InterPro" id="IPR000871">
    <property type="entry name" value="Beta-lactam_class-A"/>
</dbReference>
<dbReference type="PRINTS" id="PR00118">
    <property type="entry name" value="BLACTAMASEA"/>
</dbReference>
<evidence type="ECO:0000256" key="1">
    <source>
        <dbReference type="ARBA" id="ARBA00001526"/>
    </source>
</evidence>
<dbReference type="InterPro" id="IPR012338">
    <property type="entry name" value="Beta-lactam/transpept-like"/>
</dbReference>
<feature type="chain" id="PRO_5026681053" description="Beta-lactamase" evidence="7">
    <location>
        <begin position="20"/>
        <end position="300"/>
    </location>
</feature>
<protein>
    <recommendedName>
        <fullName evidence="3 6">Beta-lactamase</fullName>
        <ecNumber evidence="3 6">3.5.2.6</ecNumber>
    </recommendedName>
</protein>
<dbReference type="NCBIfam" id="NF012099">
    <property type="entry name" value="SubclassA2"/>
    <property type="match status" value="1"/>
</dbReference>
<dbReference type="Gene3D" id="3.40.710.10">
    <property type="entry name" value="DD-peptidase/beta-lactamase superfamily"/>
    <property type="match status" value="1"/>
</dbReference>
<dbReference type="RefSeq" id="WP_163954229.1">
    <property type="nucleotide sequence ID" value="NZ_JAAFZH010000015.1"/>
</dbReference>
<reference evidence="9 10" key="1">
    <citation type="submission" date="2020-02" db="EMBL/GenBank/DDBJ databases">
        <title>Draft genome sequence of two Spirosoma agri KCTC 52727 and Spirosoma terrae KCTC 52035.</title>
        <authorList>
            <person name="Rojas J."/>
            <person name="Ambika Manirajan B."/>
            <person name="Suarez C."/>
            <person name="Ratering S."/>
            <person name="Schnell S."/>
        </authorList>
    </citation>
    <scope>NUCLEOTIDE SEQUENCE [LARGE SCALE GENOMIC DNA]</scope>
    <source>
        <strain evidence="9 10">KCTC 52035</strain>
    </source>
</reference>
<proteinExistence type="inferred from homology"/>
<organism evidence="9 10">
    <name type="scientific">Spirosoma terrae</name>
    <dbReference type="NCBI Taxonomy" id="1968276"/>
    <lineage>
        <taxon>Bacteria</taxon>
        <taxon>Pseudomonadati</taxon>
        <taxon>Bacteroidota</taxon>
        <taxon>Cytophagia</taxon>
        <taxon>Cytophagales</taxon>
        <taxon>Cytophagaceae</taxon>
        <taxon>Spirosoma</taxon>
    </lineage>
</organism>
<evidence type="ECO:0000313" key="9">
    <source>
        <dbReference type="EMBL" id="NDU98104.1"/>
    </source>
</evidence>
<evidence type="ECO:0000256" key="6">
    <source>
        <dbReference type="RuleBase" id="RU361140"/>
    </source>
</evidence>
<dbReference type="GO" id="GO:0046677">
    <property type="term" value="P:response to antibiotic"/>
    <property type="evidence" value="ECO:0007669"/>
    <property type="project" value="UniProtKB-UniRule"/>
</dbReference>
<dbReference type="PANTHER" id="PTHR35333:SF3">
    <property type="entry name" value="BETA-LACTAMASE-TYPE TRANSPEPTIDASE FOLD CONTAINING PROTEIN"/>
    <property type="match status" value="1"/>
</dbReference>
<dbReference type="PANTHER" id="PTHR35333">
    <property type="entry name" value="BETA-LACTAMASE"/>
    <property type="match status" value="1"/>
</dbReference>
<keyword evidence="10" id="KW-1185">Reference proteome</keyword>
<comment type="similarity">
    <text evidence="2 6">Belongs to the class-A beta-lactamase family.</text>
</comment>
<gene>
    <name evidence="9" type="primary">bla</name>
    <name evidence="9" type="ORF">GK108_24690</name>
</gene>
<feature type="domain" description="Beta-lactamase class A catalytic" evidence="8">
    <location>
        <begin position="48"/>
        <end position="273"/>
    </location>
</feature>
<name>A0A6L9LC30_9BACT</name>
<keyword evidence="5 6" id="KW-0046">Antibiotic resistance</keyword>
<evidence type="ECO:0000313" key="10">
    <source>
        <dbReference type="Proteomes" id="UP000474175"/>
    </source>
</evidence>
<comment type="catalytic activity">
    <reaction evidence="1 6">
        <text>a beta-lactam + H2O = a substituted beta-amino acid</text>
        <dbReference type="Rhea" id="RHEA:20401"/>
        <dbReference type="ChEBI" id="CHEBI:15377"/>
        <dbReference type="ChEBI" id="CHEBI:35627"/>
        <dbReference type="ChEBI" id="CHEBI:140347"/>
        <dbReference type="EC" id="3.5.2.6"/>
    </reaction>
</comment>
<dbReference type="AlphaFoldDB" id="A0A6L9LC30"/>
<evidence type="ECO:0000256" key="7">
    <source>
        <dbReference type="SAM" id="SignalP"/>
    </source>
</evidence>
<dbReference type="SUPFAM" id="SSF56601">
    <property type="entry name" value="beta-lactamase/transpeptidase-like"/>
    <property type="match status" value="1"/>
</dbReference>
<keyword evidence="4 6" id="KW-0378">Hydrolase</keyword>
<evidence type="ECO:0000256" key="4">
    <source>
        <dbReference type="ARBA" id="ARBA00022801"/>
    </source>
</evidence>
<evidence type="ECO:0000259" key="8">
    <source>
        <dbReference type="Pfam" id="PF13354"/>
    </source>
</evidence>
<evidence type="ECO:0000256" key="2">
    <source>
        <dbReference type="ARBA" id="ARBA00009009"/>
    </source>
</evidence>
<evidence type="ECO:0000256" key="5">
    <source>
        <dbReference type="ARBA" id="ARBA00023251"/>
    </source>
</evidence>
<dbReference type="Pfam" id="PF13354">
    <property type="entry name" value="Beta-lactamase2"/>
    <property type="match status" value="1"/>
</dbReference>
<comment type="caution">
    <text evidence="9">The sequence shown here is derived from an EMBL/GenBank/DDBJ whole genome shotgun (WGS) entry which is preliminary data.</text>
</comment>
<dbReference type="EC" id="3.5.2.6" evidence="3 6"/>